<evidence type="ECO:0000256" key="1">
    <source>
        <dbReference type="SAM" id="MobiDB-lite"/>
    </source>
</evidence>
<dbReference type="RefSeq" id="XP_046006318.1">
    <property type="nucleotide sequence ID" value="XM_046157282.1"/>
</dbReference>
<sequence length="350" mass="38420">MHSLVEIRGAEDDWTGLGDAKLRRKLQNRLNVRAHRKRKLLAEKARKTGGSAGGASDAISNHDALSFAAPASAPLATTASRHQTYIQTRPGTWGSSSSSSALVSVARTSNSDDASKRVFPDMEPCKLTLAAQALLDLSQMPDRPRPVREFVFKLPLSSDHLIIVVQFNVLRGLLSNMAALRRMEELRARYPEKAPPLFPGPSCSPLSSPDYSSSSSSSLSPPSADDRDCHLSAVPAELLPTPLQRSTLHGEWIDYCPSGTMRDNLVRHEQAFDHEQLLRDILGSVCDSGPGGEEGCGLIVWQDPWSPWGWELTEGFARKWSFLVEGCDELLASTNRWRASRGEEPLVIEL</sequence>
<dbReference type="PANTHER" id="PTHR38116">
    <property type="entry name" value="CHROMOSOME 7, WHOLE GENOME SHOTGUN SEQUENCE"/>
    <property type="match status" value="1"/>
</dbReference>
<feature type="region of interest" description="Disordered" evidence="1">
    <location>
        <begin position="197"/>
        <end position="226"/>
    </location>
</feature>
<reference evidence="2" key="1">
    <citation type="journal article" date="2021" name="Nat. Commun.">
        <title>Genetic determinants of endophytism in the Arabidopsis root mycobiome.</title>
        <authorList>
            <person name="Mesny F."/>
            <person name="Miyauchi S."/>
            <person name="Thiergart T."/>
            <person name="Pickel B."/>
            <person name="Atanasova L."/>
            <person name="Karlsson M."/>
            <person name="Huettel B."/>
            <person name="Barry K.W."/>
            <person name="Haridas S."/>
            <person name="Chen C."/>
            <person name="Bauer D."/>
            <person name="Andreopoulos W."/>
            <person name="Pangilinan J."/>
            <person name="LaButti K."/>
            <person name="Riley R."/>
            <person name="Lipzen A."/>
            <person name="Clum A."/>
            <person name="Drula E."/>
            <person name="Henrissat B."/>
            <person name="Kohler A."/>
            <person name="Grigoriev I.V."/>
            <person name="Martin F.M."/>
            <person name="Hacquard S."/>
        </authorList>
    </citation>
    <scope>NUCLEOTIDE SEQUENCE</scope>
    <source>
        <strain evidence="2">MPI-CAGE-CH-0230</strain>
    </source>
</reference>
<accession>A0A9P8XVF0</accession>
<keyword evidence="3" id="KW-1185">Reference proteome</keyword>
<organism evidence="2 3">
    <name type="scientific">Microdochium trichocladiopsis</name>
    <dbReference type="NCBI Taxonomy" id="1682393"/>
    <lineage>
        <taxon>Eukaryota</taxon>
        <taxon>Fungi</taxon>
        <taxon>Dikarya</taxon>
        <taxon>Ascomycota</taxon>
        <taxon>Pezizomycotina</taxon>
        <taxon>Sordariomycetes</taxon>
        <taxon>Xylariomycetidae</taxon>
        <taxon>Xylariales</taxon>
        <taxon>Microdochiaceae</taxon>
        <taxon>Microdochium</taxon>
    </lineage>
</organism>
<gene>
    <name evidence="2" type="ORF">B0I36DRAFT_35422</name>
</gene>
<evidence type="ECO:0000313" key="2">
    <source>
        <dbReference type="EMBL" id="KAH7018051.1"/>
    </source>
</evidence>
<dbReference type="Proteomes" id="UP000756346">
    <property type="component" value="Unassembled WGS sequence"/>
</dbReference>
<comment type="caution">
    <text evidence="2">The sequence shown here is derived from an EMBL/GenBank/DDBJ whole genome shotgun (WGS) entry which is preliminary data.</text>
</comment>
<evidence type="ECO:0000313" key="3">
    <source>
        <dbReference type="Proteomes" id="UP000756346"/>
    </source>
</evidence>
<dbReference type="Pfam" id="PF11905">
    <property type="entry name" value="DUF3425"/>
    <property type="match status" value="1"/>
</dbReference>
<dbReference type="InterPro" id="IPR021833">
    <property type="entry name" value="DUF3425"/>
</dbReference>
<dbReference type="GeneID" id="70186828"/>
<evidence type="ECO:0008006" key="4">
    <source>
        <dbReference type="Google" id="ProtNLM"/>
    </source>
</evidence>
<dbReference type="AlphaFoldDB" id="A0A9P8XVF0"/>
<dbReference type="PANTHER" id="PTHR38116:SF1">
    <property type="entry name" value="BZIP DOMAIN-CONTAINING PROTEIN"/>
    <property type="match status" value="1"/>
</dbReference>
<protein>
    <recommendedName>
        <fullName evidence="4">BZIP domain-containing protein</fullName>
    </recommendedName>
</protein>
<name>A0A9P8XVF0_9PEZI</name>
<dbReference type="OrthoDB" id="125347at2759"/>
<proteinExistence type="predicted"/>
<feature type="compositionally biased region" description="Low complexity" evidence="1">
    <location>
        <begin position="201"/>
        <end position="223"/>
    </location>
</feature>
<dbReference type="EMBL" id="JAGTJQ010000011">
    <property type="protein sequence ID" value="KAH7018051.1"/>
    <property type="molecule type" value="Genomic_DNA"/>
</dbReference>